<dbReference type="InParanoid" id="E9I1A4"/>
<keyword evidence="2" id="KW-1185">Reference proteome</keyword>
<reference evidence="1 2" key="1">
    <citation type="journal article" date="2011" name="Science">
        <title>The ecoresponsive genome of Daphnia pulex.</title>
        <authorList>
            <person name="Colbourne J.K."/>
            <person name="Pfrender M.E."/>
            <person name="Gilbert D."/>
            <person name="Thomas W.K."/>
            <person name="Tucker A."/>
            <person name="Oakley T.H."/>
            <person name="Tokishita S."/>
            <person name="Aerts A."/>
            <person name="Arnold G.J."/>
            <person name="Basu M.K."/>
            <person name="Bauer D.J."/>
            <person name="Caceres C.E."/>
            <person name="Carmel L."/>
            <person name="Casola C."/>
            <person name="Choi J.H."/>
            <person name="Detter J.C."/>
            <person name="Dong Q."/>
            <person name="Dusheyko S."/>
            <person name="Eads B.D."/>
            <person name="Frohlich T."/>
            <person name="Geiler-Samerotte K.A."/>
            <person name="Gerlach D."/>
            <person name="Hatcher P."/>
            <person name="Jogdeo S."/>
            <person name="Krijgsveld J."/>
            <person name="Kriventseva E.V."/>
            <person name="Kultz D."/>
            <person name="Laforsch C."/>
            <person name="Lindquist E."/>
            <person name="Lopez J."/>
            <person name="Manak J.R."/>
            <person name="Muller J."/>
            <person name="Pangilinan J."/>
            <person name="Patwardhan R.P."/>
            <person name="Pitluck S."/>
            <person name="Pritham E.J."/>
            <person name="Rechtsteiner A."/>
            <person name="Rho M."/>
            <person name="Rogozin I.B."/>
            <person name="Sakarya O."/>
            <person name="Salamov A."/>
            <person name="Schaack S."/>
            <person name="Shapiro H."/>
            <person name="Shiga Y."/>
            <person name="Skalitzky C."/>
            <person name="Smith Z."/>
            <person name="Souvorov A."/>
            <person name="Sung W."/>
            <person name="Tang Z."/>
            <person name="Tsuchiya D."/>
            <person name="Tu H."/>
            <person name="Vos H."/>
            <person name="Wang M."/>
            <person name="Wolf Y.I."/>
            <person name="Yamagata H."/>
            <person name="Yamada T."/>
            <person name="Ye Y."/>
            <person name="Shaw J.R."/>
            <person name="Andrews J."/>
            <person name="Crease T.J."/>
            <person name="Tang H."/>
            <person name="Lucas S.M."/>
            <person name="Robertson H.M."/>
            <person name="Bork P."/>
            <person name="Koonin E.V."/>
            <person name="Zdobnov E.M."/>
            <person name="Grigoriev I.V."/>
            <person name="Lynch M."/>
            <person name="Boore J.L."/>
        </authorList>
    </citation>
    <scope>NUCLEOTIDE SEQUENCE [LARGE SCALE GENOMIC DNA]</scope>
</reference>
<evidence type="ECO:0000313" key="1">
    <source>
        <dbReference type="EMBL" id="EFX62226.1"/>
    </source>
</evidence>
<accession>E9I1A4</accession>
<dbReference type="HOGENOM" id="CLU_094716_0_0_1"/>
<dbReference type="PhylomeDB" id="E9I1A4"/>
<dbReference type="AlphaFoldDB" id="E9I1A4"/>
<evidence type="ECO:0008006" key="3">
    <source>
        <dbReference type="Google" id="ProtNLM"/>
    </source>
</evidence>
<dbReference type="InterPro" id="IPR036397">
    <property type="entry name" value="RNaseH_sf"/>
</dbReference>
<gene>
    <name evidence="1" type="ORF">DAPPUDRAFT_337235</name>
</gene>
<dbReference type="EMBL" id="GL733740">
    <property type="protein sequence ID" value="EFX62226.1"/>
    <property type="molecule type" value="Genomic_DNA"/>
</dbReference>
<protein>
    <recommendedName>
        <fullName evidence="3">Tc1-like transposase DDE domain-containing protein</fullName>
    </recommendedName>
</protein>
<proteinExistence type="predicted"/>
<dbReference type="GO" id="GO:0003676">
    <property type="term" value="F:nucleic acid binding"/>
    <property type="evidence" value="ECO:0007669"/>
    <property type="project" value="InterPro"/>
</dbReference>
<dbReference type="KEGG" id="dpx:DAPPUDRAFT_337235"/>
<name>E9I1A4_DAPPU</name>
<evidence type="ECO:0000313" key="2">
    <source>
        <dbReference type="Proteomes" id="UP000000305"/>
    </source>
</evidence>
<organism evidence="1 2">
    <name type="scientific">Daphnia pulex</name>
    <name type="common">Water flea</name>
    <dbReference type="NCBI Taxonomy" id="6669"/>
    <lineage>
        <taxon>Eukaryota</taxon>
        <taxon>Metazoa</taxon>
        <taxon>Ecdysozoa</taxon>
        <taxon>Arthropoda</taxon>
        <taxon>Crustacea</taxon>
        <taxon>Branchiopoda</taxon>
        <taxon>Diplostraca</taxon>
        <taxon>Cladocera</taxon>
        <taxon>Anomopoda</taxon>
        <taxon>Daphniidae</taxon>
        <taxon>Daphnia</taxon>
    </lineage>
</organism>
<dbReference type="OrthoDB" id="9996331at2759"/>
<dbReference type="Gene3D" id="3.30.420.10">
    <property type="entry name" value="Ribonuclease H-like superfamily/Ribonuclease H"/>
    <property type="match status" value="1"/>
</dbReference>
<sequence length="164" mass="18983">MANFIPVLDVTTKLQRKQFAEKYLFDIDGRISLYSGSHGKNIPNTVPLWSCIAVGNVPNIVHDYFPVHYASSVKEYMKSNALNVLPDWPRKSGDLMPLENVWREMVNRFEVEGIFANTVNELWDAIEQVFNVMNRGGYFMEVILDTRNKLRRLLENDGDWVDVN</sequence>
<dbReference type="Proteomes" id="UP000000305">
    <property type="component" value="Unassembled WGS sequence"/>
</dbReference>